<evidence type="ECO:0000313" key="3">
    <source>
        <dbReference type="EMBL" id="APH53580.1"/>
    </source>
</evidence>
<keyword evidence="1" id="KW-0812">Transmembrane</keyword>
<dbReference type="InterPro" id="IPR036465">
    <property type="entry name" value="vWFA_dom_sf"/>
</dbReference>
<proteinExistence type="predicted"/>
<name>A0AAC9KCS6_9PROT</name>
<keyword evidence="1" id="KW-1133">Transmembrane helix</keyword>
<gene>
    <name evidence="3" type="ORF">GbCGDNIH9_0351</name>
</gene>
<dbReference type="PROSITE" id="PS50234">
    <property type="entry name" value="VWFA"/>
    <property type="match status" value="1"/>
</dbReference>
<accession>A0AAC9KCS6</accession>
<dbReference type="EMBL" id="CP018191">
    <property type="protein sequence ID" value="APH53580.1"/>
    <property type="molecule type" value="Genomic_DNA"/>
</dbReference>
<dbReference type="RefSeq" id="WP_081368785.1">
    <property type="nucleotide sequence ID" value="NZ_CP018191.1"/>
</dbReference>
<feature type="transmembrane region" description="Helical" evidence="1">
    <location>
        <begin position="300"/>
        <end position="318"/>
    </location>
</feature>
<organism evidence="3 4">
    <name type="scientific">Granulibacter bethesdensis</name>
    <dbReference type="NCBI Taxonomy" id="364410"/>
    <lineage>
        <taxon>Bacteria</taxon>
        <taxon>Pseudomonadati</taxon>
        <taxon>Pseudomonadota</taxon>
        <taxon>Alphaproteobacteria</taxon>
        <taxon>Acetobacterales</taxon>
        <taxon>Acetobacteraceae</taxon>
        <taxon>Granulibacter</taxon>
    </lineage>
</organism>
<dbReference type="SMART" id="SM00327">
    <property type="entry name" value="VWA"/>
    <property type="match status" value="1"/>
</dbReference>
<dbReference type="Gene3D" id="3.40.50.410">
    <property type="entry name" value="von Willebrand factor, type A domain"/>
    <property type="match status" value="1"/>
</dbReference>
<evidence type="ECO:0000259" key="2">
    <source>
        <dbReference type="PROSITE" id="PS50234"/>
    </source>
</evidence>
<keyword evidence="1" id="KW-0472">Membrane</keyword>
<evidence type="ECO:0000256" key="1">
    <source>
        <dbReference type="SAM" id="Phobius"/>
    </source>
</evidence>
<dbReference type="SUPFAM" id="SSF53300">
    <property type="entry name" value="vWA-like"/>
    <property type="match status" value="1"/>
</dbReference>
<dbReference type="CDD" id="cd00198">
    <property type="entry name" value="vWFA"/>
    <property type="match status" value="1"/>
</dbReference>
<protein>
    <recommendedName>
        <fullName evidence="2">VWFA domain-containing protein</fullName>
    </recommendedName>
</protein>
<feature type="domain" description="VWFA" evidence="2">
    <location>
        <begin position="84"/>
        <end position="278"/>
    </location>
</feature>
<dbReference type="AlphaFoldDB" id="A0AAC9KCS6"/>
<dbReference type="Pfam" id="PF13519">
    <property type="entry name" value="VWA_2"/>
    <property type="match status" value="1"/>
</dbReference>
<dbReference type="Proteomes" id="UP000182373">
    <property type="component" value="Chromosome"/>
</dbReference>
<evidence type="ECO:0000313" key="4">
    <source>
        <dbReference type="Proteomes" id="UP000182373"/>
    </source>
</evidence>
<reference evidence="4" key="1">
    <citation type="submission" date="2016-11" db="EMBL/GenBank/DDBJ databases">
        <title>Comparative genomic and phenotypic analysis of Granulibacter bethesdensis clinical isolates from patients with chronic granulomatous disease.</title>
        <authorList>
            <person name="Zarember K.A."/>
            <person name="Porcella S.F."/>
            <person name="Chu J."/>
            <person name="Ding L."/>
            <person name="Dahlstrom E."/>
            <person name="Barbian K."/>
            <person name="Martens C."/>
            <person name="Sykora L."/>
            <person name="Kramer S."/>
            <person name="Pettinato A.M."/>
            <person name="Hong H."/>
            <person name="Wald G."/>
            <person name="Berg L.J."/>
            <person name="Rogge L.S."/>
            <person name="Greenberg D.E."/>
            <person name="Falcone E.L."/>
            <person name="Neves J.F."/>
            <person name="Simoes M.J."/>
            <person name="Casal M."/>
            <person name="Rodriguez-Lopez F.C."/>
            <person name="Zelazny A."/>
            <person name="Gallin J.I."/>
            <person name="Holland S.M."/>
        </authorList>
    </citation>
    <scope>NUCLEOTIDE SEQUENCE [LARGE SCALE GENOMIC DNA]</scope>
    <source>
        <strain evidence="4">NIH9.1</strain>
    </source>
</reference>
<sequence length="329" mass="35795">MMHLAIDRPWVLLAGLLALWPLFGAGFRRIAFPSVMVVPADRLSAVVVGVLRALGAVAIIAAVLGLAGLHREKLTIQKVGQGAQIMLLIDRSISMDQTFDNQTPNAAKESKTDAAIRLVKDFFRQRTHDRFGVVAFSTSPILAMPLTEHRAAVEASLDAMRRPAIARTNIGRGLSLAFAQLQNSSPDAARVVLFVSDGAGVIDGELEPRLHAEAVRLGVHIYYLYLRTEGDPGLHATGETADADAPAALDAWFSGLGVPYKAFEADNPNALKSAVDTINRLETASIIYNEYVPREDYNRFCYGIAALVLAVLCMARFLERDLYRGRRAA</sequence>
<dbReference type="InterPro" id="IPR002035">
    <property type="entry name" value="VWF_A"/>
</dbReference>
<feature type="transmembrane region" description="Helical" evidence="1">
    <location>
        <begin position="43"/>
        <end position="69"/>
    </location>
</feature>